<sequence length="286" mass="30564">MTPEAVLSEEELEATRPTWHAVDAVGLVAAVLPALLHFPSRRENRAVLTVGERTIASTHVEETDTFALVGGSLTLVCAFVGLLLFRRFKRSRRPLRLGLALVLVALGAHHIARGAGAFANHDDGPLELIAGPPVSAPPPPPPLPEHARLSDFIRNLFPTLPLTSVSCPPIDATTSRVTCALIPTTGAPVDLTLERAGGEWLIRSPQRIYAAKTLGDELAADLSNKMKTQIVVDCGPGLIPFSGGDKHVCSATRKSSPEPRKVEVTFGKIEVTFGAERGYTWKATAL</sequence>
<comment type="caution">
    <text evidence="2">The sequence shown here is derived from an EMBL/GenBank/DDBJ whole genome shotgun (WGS) entry which is preliminary data.</text>
</comment>
<dbReference type="RefSeq" id="WP_044243003.1">
    <property type="nucleotide sequence ID" value="NZ_ASRX01000027.1"/>
</dbReference>
<keyword evidence="1" id="KW-1133">Transmembrane helix</keyword>
<dbReference type="Proteomes" id="UP000019678">
    <property type="component" value="Unassembled WGS sequence"/>
</dbReference>
<protein>
    <submittedName>
        <fullName evidence="2">Uncharacterized protein</fullName>
    </submittedName>
</protein>
<name>A0A017T825_9BACT</name>
<feature type="transmembrane region" description="Helical" evidence="1">
    <location>
        <begin position="66"/>
        <end position="85"/>
    </location>
</feature>
<dbReference type="OrthoDB" id="9833869at2"/>
<dbReference type="AlphaFoldDB" id="A0A017T825"/>
<reference evidence="2 3" key="1">
    <citation type="submission" date="2013-05" db="EMBL/GenBank/DDBJ databases">
        <title>Genome assembly of Chondromyces apiculatus DSM 436.</title>
        <authorList>
            <person name="Sharma G."/>
            <person name="Khatri I."/>
            <person name="Kaur C."/>
            <person name="Mayilraj S."/>
            <person name="Subramanian S."/>
        </authorList>
    </citation>
    <scope>NUCLEOTIDE SEQUENCE [LARGE SCALE GENOMIC DNA]</scope>
    <source>
        <strain evidence="2 3">DSM 436</strain>
    </source>
</reference>
<organism evidence="2 3">
    <name type="scientific">Chondromyces apiculatus DSM 436</name>
    <dbReference type="NCBI Taxonomy" id="1192034"/>
    <lineage>
        <taxon>Bacteria</taxon>
        <taxon>Pseudomonadati</taxon>
        <taxon>Myxococcota</taxon>
        <taxon>Polyangia</taxon>
        <taxon>Polyangiales</taxon>
        <taxon>Polyangiaceae</taxon>
        <taxon>Chondromyces</taxon>
    </lineage>
</organism>
<proteinExistence type="predicted"/>
<keyword evidence="3" id="KW-1185">Reference proteome</keyword>
<dbReference type="EMBL" id="ASRX01000027">
    <property type="protein sequence ID" value="EYF05097.1"/>
    <property type="molecule type" value="Genomic_DNA"/>
</dbReference>
<keyword evidence="1" id="KW-0472">Membrane</keyword>
<evidence type="ECO:0000313" key="3">
    <source>
        <dbReference type="Proteomes" id="UP000019678"/>
    </source>
</evidence>
<accession>A0A017T825</accession>
<feature type="transmembrane region" description="Helical" evidence="1">
    <location>
        <begin position="97"/>
        <end position="119"/>
    </location>
</feature>
<evidence type="ECO:0000313" key="2">
    <source>
        <dbReference type="EMBL" id="EYF05097.1"/>
    </source>
</evidence>
<keyword evidence="1" id="KW-0812">Transmembrane</keyword>
<evidence type="ECO:0000256" key="1">
    <source>
        <dbReference type="SAM" id="Phobius"/>
    </source>
</evidence>
<gene>
    <name evidence="2" type="ORF">CAP_3687</name>
</gene>